<dbReference type="AlphaFoldDB" id="A0A1Y5XVE6"/>
<dbReference type="OrthoDB" id="8702693at2"/>
<dbReference type="InterPro" id="IPR046042">
    <property type="entry name" value="DUF6000"/>
</dbReference>
<dbReference type="EMBL" id="FWXV01000005">
    <property type="protein sequence ID" value="SMD19026.1"/>
    <property type="molecule type" value="Genomic_DNA"/>
</dbReference>
<keyword evidence="2" id="KW-1185">Reference proteome</keyword>
<name>A0A1Y5XVE6_KIBAR</name>
<evidence type="ECO:0000313" key="2">
    <source>
        <dbReference type="Proteomes" id="UP000192674"/>
    </source>
</evidence>
<proteinExistence type="predicted"/>
<reference evidence="1 2" key="1">
    <citation type="submission" date="2017-04" db="EMBL/GenBank/DDBJ databases">
        <authorList>
            <person name="Afonso C.L."/>
            <person name="Miller P.J."/>
            <person name="Scott M.A."/>
            <person name="Spackman E."/>
            <person name="Goraichik I."/>
            <person name="Dimitrov K.M."/>
            <person name="Suarez D.L."/>
            <person name="Swayne D.E."/>
        </authorList>
    </citation>
    <scope>NUCLEOTIDE SEQUENCE [LARGE SCALE GENOMIC DNA]</scope>
    <source>
        <strain evidence="1 2">DSM 43828</strain>
    </source>
</reference>
<sequence length="188" mass="21603">MSLVDRYVASRYQKLLHGNVVGLRGEERTEFARAIAADAQSISDHELDLLFDSDWRDQITAAWLAGLSHRTQYRDRIGEKLLASEVTYAGQGFCLALARFSTRDDAWRLVAYLSHYLPQSACRYDQTWALGALMHLDARLDTREAERFIGAGGLWKRWAASLPPQQQQPEYHHMFFNDVYSFSEECIP</sequence>
<evidence type="ECO:0000313" key="1">
    <source>
        <dbReference type="EMBL" id="SMD19026.1"/>
    </source>
</evidence>
<accession>A0A1Y5XVE6</accession>
<protein>
    <submittedName>
        <fullName evidence="1">Uncharacterized protein</fullName>
    </submittedName>
</protein>
<organism evidence="1 2">
    <name type="scientific">Kibdelosporangium aridum</name>
    <dbReference type="NCBI Taxonomy" id="2030"/>
    <lineage>
        <taxon>Bacteria</taxon>
        <taxon>Bacillati</taxon>
        <taxon>Actinomycetota</taxon>
        <taxon>Actinomycetes</taxon>
        <taxon>Pseudonocardiales</taxon>
        <taxon>Pseudonocardiaceae</taxon>
        <taxon>Kibdelosporangium</taxon>
    </lineage>
</organism>
<dbReference type="Pfam" id="PF19463">
    <property type="entry name" value="DUF6000"/>
    <property type="match status" value="1"/>
</dbReference>
<dbReference type="Proteomes" id="UP000192674">
    <property type="component" value="Unassembled WGS sequence"/>
</dbReference>
<gene>
    <name evidence="1" type="ORF">SAMN05661093_06013</name>
</gene>
<dbReference type="RefSeq" id="WP_143446667.1">
    <property type="nucleotide sequence ID" value="NZ_FWXV01000005.1"/>
</dbReference>